<dbReference type="InterPro" id="IPR000120">
    <property type="entry name" value="Amidase"/>
</dbReference>
<dbReference type="PANTHER" id="PTHR11895:SF7">
    <property type="entry name" value="GLUTAMYL-TRNA(GLN) AMIDOTRANSFERASE SUBUNIT A, MITOCHONDRIAL"/>
    <property type="match status" value="1"/>
</dbReference>
<dbReference type="EMBL" id="ML993600">
    <property type="protein sequence ID" value="KAF2165507.1"/>
    <property type="molecule type" value="Genomic_DNA"/>
</dbReference>
<sequence length="433" mass="47217">MSKAPWQFTASEALQAFSKDDLTVEDYAKSLLKRIEERDDAVKAWAYLSPDQVLEQARALDKIPKAQRGPLHGVAVGVKDVIYTKGMPTQHNSPIYKDDQPEVDAASVIMLRHAGALLLGKTTTTTFAANTVGTKTANAHHPNRTPGGSSSGSGAAVADFQVPLALGTQTGGSVIRPASFNGIYGFKPTWNAISREGQKIYSLDFDTLGYYARSIEDLELLSDVFGLKDDEPPTSIGNGVKGLKFAFFKTPQWSHAGPNLKKAFEDGKTQLQEAGAQVEEIDAPPGFENLAKWHTCVLYSEGRVNFRPLYQTAKHLLPQDLVEHVEEKHGYTRKDSLEAFDGIASWRPKWDAIAEKYDAVVVPSVPDEAPEGLGHTGSAVFNAVWTALHVPVVNIPGFKGEHAMPVGLSLTTPRYRDLALLNVAREVASVWVR</sequence>
<dbReference type="GO" id="GO:0003824">
    <property type="term" value="F:catalytic activity"/>
    <property type="evidence" value="ECO:0007669"/>
    <property type="project" value="InterPro"/>
</dbReference>
<dbReference type="InterPro" id="IPR036928">
    <property type="entry name" value="AS_sf"/>
</dbReference>
<dbReference type="Gene3D" id="3.90.1300.10">
    <property type="entry name" value="Amidase signature (AS) domain"/>
    <property type="match status" value="1"/>
</dbReference>
<dbReference type="OrthoDB" id="6428749at2759"/>
<evidence type="ECO:0000313" key="3">
    <source>
        <dbReference type="Proteomes" id="UP000799537"/>
    </source>
</evidence>
<dbReference type="RefSeq" id="XP_033666396.1">
    <property type="nucleotide sequence ID" value="XM_033807208.1"/>
</dbReference>
<evidence type="ECO:0000259" key="1">
    <source>
        <dbReference type="Pfam" id="PF01425"/>
    </source>
</evidence>
<gene>
    <name evidence="2" type="ORF">M409DRAFT_24359</name>
</gene>
<organism evidence="2 3">
    <name type="scientific">Zasmidium cellare ATCC 36951</name>
    <dbReference type="NCBI Taxonomy" id="1080233"/>
    <lineage>
        <taxon>Eukaryota</taxon>
        <taxon>Fungi</taxon>
        <taxon>Dikarya</taxon>
        <taxon>Ascomycota</taxon>
        <taxon>Pezizomycotina</taxon>
        <taxon>Dothideomycetes</taxon>
        <taxon>Dothideomycetidae</taxon>
        <taxon>Mycosphaerellales</taxon>
        <taxon>Mycosphaerellaceae</taxon>
        <taxon>Zasmidium</taxon>
    </lineage>
</organism>
<keyword evidence="3" id="KW-1185">Reference proteome</keyword>
<dbReference type="SUPFAM" id="SSF75304">
    <property type="entry name" value="Amidase signature (AS) enzymes"/>
    <property type="match status" value="1"/>
</dbReference>
<feature type="domain" description="Amidase" evidence="1">
    <location>
        <begin position="29"/>
        <end position="421"/>
    </location>
</feature>
<dbReference type="Proteomes" id="UP000799537">
    <property type="component" value="Unassembled WGS sequence"/>
</dbReference>
<dbReference type="Pfam" id="PF01425">
    <property type="entry name" value="Amidase"/>
    <property type="match status" value="1"/>
</dbReference>
<name>A0A6A6CE59_ZASCE</name>
<evidence type="ECO:0000313" key="2">
    <source>
        <dbReference type="EMBL" id="KAF2165507.1"/>
    </source>
</evidence>
<dbReference type="GeneID" id="54560480"/>
<dbReference type="InterPro" id="IPR023631">
    <property type="entry name" value="Amidase_dom"/>
</dbReference>
<dbReference type="AlphaFoldDB" id="A0A6A6CE59"/>
<proteinExistence type="predicted"/>
<protein>
    <recommendedName>
        <fullName evidence="1">Amidase domain-containing protein</fullName>
    </recommendedName>
</protein>
<dbReference type="PANTHER" id="PTHR11895">
    <property type="entry name" value="TRANSAMIDASE"/>
    <property type="match status" value="1"/>
</dbReference>
<accession>A0A6A6CE59</accession>
<reference evidence="2" key="1">
    <citation type="journal article" date="2020" name="Stud. Mycol.">
        <title>101 Dothideomycetes genomes: a test case for predicting lifestyles and emergence of pathogens.</title>
        <authorList>
            <person name="Haridas S."/>
            <person name="Albert R."/>
            <person name="Binder M."/>
            <person name="Bloem J."/>
            <person name="Labutti K."/>
            <person name="Salamov A."/>
            <person name="Andreopoulos B."/>
            <person name="Baker S."/>
            <person name="Barry K."/>
            <person name="Bills G."/>
            <person name="Bluhm B."/>
            <person name="Cannon C."/>
            <person name="Castanera R."/>
            <person name="Culley D."/>
            <person name="Daum C."/>
            <person name="Ezra D."/>
            <person name="Gonzalez J."/>
            <person name="Henrissat B."/>
            <person name="Kuo A."/>
            <person name="Liang C."/>
            <person name="Lipzen A."/>
            <person name="Lutzoni F."/>
            <person name="Magnuson J."/>
            <person name="Mondo S."/>
            <person name="Nolan M."/>
            <person name="Ohm R."/>
            <person name="Pangilinan J."/>
            <person name="Park H.-J."/>
            <person name="Ramirez L."/>
            <person name="Alfaro M."/>
            <person name="Sun H."/>
            <person name="Tritt A."/>
            <person name="Yoshinaga Y."/>
            <person name="Zwiers L.-H."/>
            <person name="Turgeon B."/>
            <person name="Goodwin S."/>
            <person name="Spatafora J."/>
            <person name="Crous P."/>
            <person name="Grigoriev I."/>
        </authorList>
    </citation>
    <scope>NUCLEOTIDE SEQUENCE</scope>
    <source>
        <strain evidence="2">ATCC 36951</strain>
    </source>
</reference>